<dbReference type="Pfam" id="PF07331">
    <property type="entry name" value="TctB"/>
    <property type="match status" value="1"/>
</dbReference>
<evidence type="ECO:0000259" key="2">
    <source>
        <dbReference type="Pfam" id="PF07331"/>
    </source>
</evidence>
<evidence type="ECO:0000313" key="3">
    <source>
        <dbReference type="EMBL" id="OCS93190.1"/>
    </source>
</evidence>
<feature type="transmembrane region" description="Helical" evidence="1">
    <location>
        <begin position="12"/>
        <end position="32"/>
    </location>
</feature>
<comment type="caution">
    <text evidence="3">The sequence shown here is derived from an EMBL/GenBank/DDBJ whole genome shotgun (WGS) entry which is preliminary data.</text>
</comment>
<sequence>MNINVKQFNAGVWAGLVILAVAVIAFVISFQYSYSGIVGPGPGFFPFWLSLILMILAVLYIYESIKGKNVSDEEWPTGHSLKKIVFIIMALLLFLLLFVLCGYLVAGTVFLIVLFFKEYKWWQTVALSVGITMFIYVMFNNVLKVHIPANGILF</sequence>
<dbReference type="RefSeq" id="WP_066461838.1">
    <property type="nucleotide sequence ID" value="NZ_MATO01000011.1"/>
</dbReference>
<keyword evidence="1" id="KW-0472">Membrane</keyword>
<dbReference type="Proteomes" id="UP000093482">
    <property type="component" value="Unassembled WGS sequence"/>
</dbReference>
<keyword evidence="4" id="KW-1185">Reference proteome</keyword>
<dbReference type="EMBL" id="MATO01000011">
    <property type="protein sequence ID" value="OCS93190.1"/>
    <property type="molecule type" value="Genomic_DNA"/>
</dbReference>
<feature type="transmembrane region" description="Helical" evidence="1">
    <location>
        <begin position="121"/>
        <end position="139"/>
    </location>
</feature>
<proteinExistence type="predicted"/>
<feature type="domain" description="DUF1468" evidence="2">
    <location>
        <begin position="13"/>
        <end position="148"/>
    </location>
</feature>
<name>A0A1C0Z1F5_9BACL</name>
<dbReference type="AlphaFoldDB" id="A0A1C0Z1F5"/>
<keyword evidence="1" id="KW-1133">Transmembrane helix</keyword>
<accession>A0A1C0Z1F5</accession>
<protein>
    <recommendedName>
        <fullName evidence="2">DUF1468 domain-containing protein</fullName>
    </recommendedName>
</protein>
<dbReference type="OrthoDB" id="2454096at2"/>
<evidence type="ECO:0000256" key="1">
    <source>
        <dbReference type="SAM" id="Phobius"/>
    </source>
</evidence>
<gene>
    <name evidence="3" type="ORF">A6K76_05640</name>
</gene>
<evidence type="ECO:0000313" key="4">
    <source>
        <dbReference type="Proteomes" id="UP000093482"/>
    </source>
</evidence>
<feature type="transmembrane region" description="Helical" evidence="1">
    <location>
        <begin position="44"/>
        <end position="63"/>
    </location>
</feature>
<reference evidence="3 4" key="1">
    <citation type="submission" date="2016-07" db="EMBL/GenBank/DDBJ databases">
        <title>Caryophanon latum genome sequencing.</title>
        <authorList>
            <person name="Verma A."/>
            <person name="Pal Y."/>
            <person name="Krishnamurthi S."/>
        </authorList>
    </citation>
    <scope>NUCLEOTIDE SEQUENCE [LARGE SCALE GENOMIC DNA]</scope>
    <source>
        <strain evidence="3 4">DSM 14151</strain>
    </source>
</reference>
<organism evidence="3 4">
    <name type="scientific">Caryophanon latum</name>
    <dbReference type="NCBI Taxonomy" id="33977"/>
    <lineage>
        <taxon>Bacteria</taxon>
        <taxon>Bacillati</taxon>
        <taxon>Bacillota</taxon>
        <taxon>Bacilli</taxon>
        <taxon>Bacillales</taxon>
        <taxon>Caryophanaceae</taxon>
        <taxon>Caryophanon</taxon>
    </lineage>
</organism>
<keyword evidence="1" id="KW-0812">Transmembrane</keyword>
<feature type="transmembrane region" description="Helical" evidence="1">
    <location>
        <begin position="84"/>
        <end position="115"/>
    </location>
</feature>
<dbReference type="InterPro" id="IPR009936">
    <property type="entry name" value="DUF1468"/>
</dbReference>